<evidence type="ECO:0000259" key="1">
    <source>
        <dbReference type="Pfam" id="PF08722"/>
    </source>
</evidence>
<dbReference type="Proteomes" id="UP000295341">
    <property type="component" value="Unassembled WGS sequence"/>
</dbReference>
<dbReference type="OrthoDB" id="5291587at2"/>
<keyword evidence="2" id="KW-0540">Nuclease</keyword>
<evidence type="ECO:0000313" key="2">
    <source>
        <dbReference type="EMBL" id="TDU24218.1"/>
    </source>
</evidence>
<dbReference type="InterPro" id="IPR014833">
    <property type="entry name" value="TnsA_N"/>
</dbReference>
<dbReference type="InterPro" id="IPR011335">
    <property type="entry name" value="Restrct_endonuc-II-like"/>
</dbReference>
<keyword evidence="2" id="KW-0255">Endonuclease</keyword>
<protein>
    <submittedName>
        <fullName evidence="2">TnsA endonuclease-like protein</fullName>
    </submittedName>
</protein>
<evidence type="ECO:0000313" key="3">
    <source>
        <dbReference type="Proteomes" id="UP000295341"/>
    </source>
</evidence>
<dbReference type="GO" id="GO:0004519">
    <property type="term" value="F:endonuclease activity"/>
    <property type="evidence" value="ECO:0007669"/>
    <property type="project" value="UniProtKB-KW"/>
</dbReference>
<dbReference type="InterPro" id="IPR011856">
    <property type="entry name" value="tRNA_endonuc-like_dom_sf"/>
</dbReference>
<reference evidence="2 3" key="1">
    <citation type="submission" date="2019-03" db="EMBL/GenBank/DDBJ databases">
        <title>Genomic Encyclopedia of Type Strains, Phase IV (KMG-IV): sequencing the most valuable type-strain genomes for metagenomic binning, comparative biology and taxonomic classification.</title>
        <authorList>
            <person name="Goeker M."/>
        </authorList>
    </citation>
    <scope>NUCLEOTIDE SEQUENCE [LARGE SCALE GENOMIC DNA]</scope>
    <source>
        <strain evidence="2 3">DSM 26377</strain>
    </source>
</reference>
<accession>A0A4R7NTH1</accession>
<dbReference type="AlphaFoldDB" id="A0A4R7NTH1"/>
<comment type="caution">
    <text evidence="2">The sequence shown here is derived from an EMBL/GenBank/DDBJ whole genome shotgun (WGS) entry which is preliminary data.</text>
</comment>
<dbReference type="SUPFAM" id="SSF52980">
    <property type="entry name" value="Restriction endonuclease-like"/>
    <property type="match status" value="1"/>
</dbReference>
<dbReference type="RefSeq" id="WP_133883637.1">
    <property type="nucleotide sequence ID" value="NZ_MWIN01000003.1"/>
</dbReference>
<keyword evidence="2" id="KW-0378">Hydrolase</keyword>
<keyword evidence="3" id="KW-1185">Reference proteome</keyword>
<proteinExistence type="predicted"/>
<dbReference type="CDD" id="cd22362">
    <property type="entry name" value="TnsA_endonuclease-like"/>
    <property type="match status" value="1"/>
</dbReference>
<dbReference type="GO" id="GO:0003676">
    <property type="term" value="F:nucleic acid binding"/>
    <property type="evidence" value="ECO:0007669"/>
    <property type="project" value="InterPro"/>
</dbReference>
<dbReference type="Pfam" id="PF08722">
    <property type="entry name" value="Tn7_TnsA-like_N"/>
    <property type="match status" value="1"/>
</dbReference>
<dbReference type="EMBL" id="SOBT01000012">
    <property type="protein sequence ID" value="TDU24218.1"/>
    <property type="molecule type" value="Genomic_DNA"/>
</dbReference>
<name>A0A4R7NTH1_9GAMM</name>
<dbReference type="Gene3D" id="3.40.1350.10">
    <property type="match status" value="1"/>
</dbReference>
<sequence length="281" mass="32079">MGKRRTGVTVRDINRWLAQGFGSGVEGLYKPWLRVSDVPSKGRSRRVRGLKSGRVHHLLSDLEYAIFLMAEYSTLIVDIREQFPLLPYGSTEVIAADMGVRHPIYPESVTPVVMSHDFVLTMSDKATDQTPLAISAKYQWNEAAKNKRMLEKLEIERRFATKVGRTNWKLVTDANFDPMVVSNLDWLHYGMRHDLPKEYRQIAPCLLPLLRGLDYQERRLSAVLTDLEKIPDLRGLSPTIAFKVAAWMGHLPLDLASEIRPRKIVKEMHATRDIAELPHVA</sequence>
<feature type="domain" description="TnsA endonuclease N-terminal" evidence="1">
    <location>
        <begin position="76"/>
        <end position="173"/>
    </location>
</feature>
<organism evidence="2 3">
    <name type="scientific">Panacagrimonas perspica</name>
    <dbReference type="NCBI Taxonomy" id="381431"/>
    <lineage>
        <taxon>Bacteria</taxon>
        <taxon>Pseudomonadati</taxon>
        <taxon>Pseudomonadota</taxon>
        <taxon>Gammaproteobacteria</taxon>
        <taxon>Nevskiales</taxon>
        <taxon>Nevskiaceae</taxon>
        <taxon>Panacagrimonas</taxon>
    </lineage>
</organism>
<gene>
    <name evidence="2" type="ORF">DFR24_4483</name>
</gene>